<evidence type="ECO:0000259" key="1">
    <source>
        <dbReference type="SMART" id="SM00954"/>
    </source>
</evidence>
<organism evidence="2 3">
    <name type="scientific">Bifidobacterium myosotis</name>
    <dbReference type="NCBI Taxonomy" id="1630166"/>
    <lineage>
        <taxon>Bacteria</taxon>
        <taxon>Bacillati</taxon>
        <taxon>Actinomycetota</taxon>
        <taxon>Actinomycetes</taxon>
        <taxon>Bifidobacteriales</taxon>
        <taxon>Bifidobacteriaceae</taxon>
        <taxon>Bifidobacterium</taxon>
    </lineage>
</organism>
<dbReference type="PANTHER" id="PTHR47837">
    <property type="entry name" value="GTP PYROPHOSPHOKINASE YJBM"/>
    <property type="match status" value="1"/>
</dbReference>
<protein>
    <recommendedName>
        <fullName evidence="1">RelA/SpoT domain-containing protein</fullName>
    </recommendedName>
</protein>
<reference evidence="2 3" key="1">
    <citation type="journal article" date="2019" name="Syst. Appl. Microbiol.">
        <title>Characterization of Bifidobacterium species in feaces of the Egyptian fruit bat: Description of B. vespertilionis sp. nov. and B. rousetti sp. nov.</title>
        <authorList>
            <person name="Modesto M."/>
            <person name="Satti M."/>
            <person name="Watanabe K."/>
            <person name="Puglisi E."/>
            <person name="Morelli L."/>
            <person name="Huang C.-H."/>
            <person name="Liou J.-S."/>
            <person name="Miyashita M."/>
            <person name="Tamura T."/>
            <person name="Saito S."/>
            <person name="Mori K."/>
            <person name="Huang L."/>
            <person name="Sciavilla P."/>
            <person name="Sandri C."/>
            <person name="Spiezio C."/>
            <person name="Vitali F."/>
            <person name="Cavalieri D."/>
            <person name="Perpetuini G."/>
            <person name="Tofalo R."/>
            <person name="Bonetti A."/>
            <person name="Arita M."/>
            <person name="Mattarelli P."/>
        </authorList>
    </citation>
    <scope>NUCLEOTIDE SEQUENCE [LARGE SCALE GENOMIC DNA]</scope>
    <source>
        <strain evidence="2 3">RST17</strain>
    </source>
</reference>
<dbReference type="CDD" id="cd05399">
    <property type="entry name" value="NT_Rel-Spo_like"/>
    <property type="match status" value="1"/>
</dbReference>
<evidence type="ECO:0000313" key="3">
    <source>
        <dbReference type="Proteomes" id="UP000410049"/>
    </source>
</evidence>
<dbReference type="SUPFAM" id="SSF81301">
    <property type="entry name" value="Nucleotidyltransferase"/>
    <property type="match status" value="1"/>
</dbReference>
<feature type="domain" description="RelA/SpoT" evidence="1">
    <location>
        <begin position="75"/>
        <end position="185"/>
    </location>
</feature>
<dbReference type="Proteomes" id="UP000410049">
    <property type="component" value="Unassembled WGS sequence"/>
</dbReference>
<dbReference type="SMART" id="SM00954">
    <property type="entry name" value="RelA_SpoT"/>
    <property type="match status" value="1"/>
</dbReference>
<dbReference type="Gene3D" id="3.30.460.10">
    <property type="entry name" value="Beta Polymerase, domain 2"/>
    <property type="match status" value="1"/>
</dbReference>
<dbReference type="AlphaFoldDB" id="A0A5M9ZHU6"/>
<name>A0A5M9ZHU6_9BIFI</name>
<dbReference type="InterPro" id="IPR043519">
    <property type="entry name" value="NT_sf"/>
</dbReference>
<dbReference type="Pfam" id="PF04607">
    <property type="entry name" value="RelA_SpoT"/>
    <property type="match status" value="1"/>
</dbReference>
<sequence>MDGTGTDGFGFPPKPWSQSRMKALRKAILAGDEEVDGLSYTEVYDWYFSALQSIVGAIGNLDLSGLDVHDIRLSSRVKTVDTLRDKLIRIPSMSITSVHDVMGARIAADMSLATQDELVDRLCRLLGTERTEVLDIRSRPHSGYRAVHVILRTGGVSAEIQIRTLLQDLWANCFEEAGDLFGRGIRYDGDPERDDHGLTTLLRGISEGIAALELAEEGPLSMKAAARLTNERGCYERGLRMTAISLKGLRTAHGLQSGIEGE</sequence>
<dbReference type="EMBL" id="RZUH01000017">
    <property type="protein sequence ID" value="KAA8825372.1"/>
    <property type="molecule type" value="Genomic_DNA"/>
</dbReference>
<evidence type="ECO:0000313" key="2">
    <source>
        <dbReference type="EMBL" id="KAA8825372.1"/>
    </source>
</evidence>
<proteinExistence type="predicted"/>
<dbReference type="GO" id="GO:0015969">
    <property type="term" value="P:guanosine tetraphosphate metabolic process"/>
    <property type="evidence" value="ECO:0007669"/>
    <property type="project" value="InterPro"/>
</dbReference>
<dbReference type="RefSeq" id="WP_150380209.1">
    <property type="nucleotide sequence ID" value="NZ_RZUH01000017.1"/>
</dbReference>
<dbReference type="PANTHER" id="PTHR47837:SF1">
    <property type="entry name" value="GTP PYROPHOSPHOKINASE YJBM"/>
    <property type="match status" value="1"/>
</dbReference>
<accession>A0A5M9ZHU6</accession>
<gene>
    <name evidence="2" type="ORF">EMO91_12470</name>
</gene>
<dbReference type="InterPro" id="IPR052366">
    <property type="entry name" value="GTP_Pyrophosphokinase"/>
</dbReference>
<comment type="caution">
    <text evidence="2">The sequence shown here is derived from an EMBL/GenBank/DDBJ whole genome shotgun (WGS) entry which is preliminary data.</text>
</comment>
<dbReference type="InterPro" id="IPR007685">
    <property type="entry name" value="RelA_SpoT"/>
</dbReference>